<evidence type="ECO:0000256" key="2">
    <source>
        <dbReference type="SAM" id="Phobius"/>
    </source>
</evidence>
<comment type="caution">
    <text evidence="3">The sequence shown here is derived from an EMBL/GenBank/DDBJ whole genome shotgun (WGS) entry which is preliminary data.</text>
</comment>
<dbReference type="OrthoDB" id="6179382at2759"/>
<keyword evidence="2" id="KW-0812">Transmembrane</keyword>
<feature type="compositionally biased region" description="Polar residues" evidence="1">
    <location>
        <begin position="638"/>
        <end position="663"/>
    </location>
</feature>
<feature type="region of interest" description="Disordered" evidence="1">
    <location>
        <begin position="627"/>
        <end position="665"/>
    </location>
</feature>
<evidence type="ECO:0000313" key="4">
    <source>
        <dbReference type="Proteomes" id="UP000596742"/>
    </source>
</evidence>
<dbReference type="AlphaFoldDB" id="A0A8B6G9J9"/>
<organism evidence="3 4">
    <name type="scientific">Mytilus galloprovincialis</name>
    <name type="common">Mediterranean mussel</name>
    <dbReference type="NCBI Taxonomy" id="29158"/>
    <lineage>
        <taxon>Eukaryota</taxon>
        <taxon>Metazoa</taxon>
        <taxon>Spiralia</taxon>
        <taxon>Lophotrochozoa</taxon>
        <taxon>Mollusca</taxon>
        <taxon>Bivalvia</taxon>
        <taxon>Autobranchia</taxon>
        <taxon>Pteriomorphia</taxon>
        <taxon>Mytilida</taxon>
        <taxon>Mytiloidea</taxon>
        <taxon>Mytilidae</taxon>
        <taxon>Mytilinae</taxon>
        <taxon>Mytilus</taxon>
    </lineage>
</organism>
<reference evidence="3" key="1">
    <citation type="submission" date="2018-11" db="EMBL/GenBank/DDBJ databases">
        <authorList>
            <person name="Alioto T."/>
            <person name="Alioto T."/>
        </authorList>
    </citation>
    <scope>NUCLEOTIDE SEQUENCE</scope>
</reference>
<keyword evidence="2" id="KW-1133">Transmembrane helix</keyword>
<accession>A0A8B6G9J9</accession>
<name>A0A8B6G9J9_MYTGA</name>
<protein>
    <submittedName>
        <fullName evidence="3">Uncharacterized protein</fullName>
    </submittedName>
</protein>
<proteinExistence type="predicted"/>
<dbReference type="EMBL" id="UYJE01008075">
    <property type="protein sequence ID" value="VDI60856.1"/>
    <property type="molecule type" value="Genomic_DNA"/>
</dbReference>
<keyword evidence="4" id="KW-1185">Reference proteome</keyword>
<evidence type="ECO:0000313" key="3">
    <source>
        <dbReference type="EMBL" id="VDI60856.1"/>
    </source>
</evidence>
<gene>
    <name evidence="3" type="ORF">MGAL_10B022726</name>
</gene>
<evidence type="ECO:0000256" key="1">
    <source>
        <dbReference type="SAM" id="MobiDB-lite"/>
    </source>
</evidence>
<sequence>MTNLTFNVINPRILFSLDGSTYTAENAPRRFETNTYDIVLRPKIFNVQLINVTASDIGYYWLDYWNIISKSELTITNKTCPASLIERVCAIVGSSAKVTFIFNLIVYHSTDKLHFYKKSNSRRVTNTTIKADLNMYNVTFEDEGFYQLELEICRENQLQVANLYFINQTDQSTLVGQEGKAMTIKCSSATPQYITALQIKSNGSILAVGDNQSVGFSFIPTLTNHLAIYTCEDVAHSSIRIEVTFIIGYLRFINQTDQNTLVGQERKAMKIQCSYKTSQHTTALKIESNGSILAMGYKRSLRYSFIPKRTDHLTTYTCIDTSHPSIMTEIKLLIMCFPIFAKENRDVQIGKVGQSITLRFLVYSYPDIKEILLGSTHSSKRKLTTFNVLNTTLLYTESEIKIGIQGYEISIESQKLNLDDFQAYSITAKNRRGSSDYHFEIIKKDAFCMMTLYILPKCISNCFPLQRILQRLKEKGRILLILYVVSAILSGYIIVFHVYLCVKRKQTWSQGDHGVPANHSYHTYDEIGSISYNTASNVLSSNINENNVPNQAFTRAPNMSHRGNMHSTDDNTFEDVEVHAYLDIIDLPQSDVEEVHELTIANYLISTYTDIDDSGILSTLTQKTSNTTNTIEDHANTNEEPSSDQKLQTTNDSNSVSSGNSLIGSVGDGYENPYEFISHERQESHQYIGIIRGRHCSVSSTETNCDEQTIERSLTNEASYVNLQL</sequence>
<feature type="transmembrane region" description="Helical" evidence="2">
    <location>
        <begin position="478"/>
        <end position="500"/>
    </location>
</feature>
<dbReference type="Proteomes" id="UP000596742">
    <property type="component" value="Unassembled WGS sequence"/>
</dbReference>
<keyword evidence="2" id="KW-0472">Membrane</keyword>